<dbReference type="Gene3D" id="1.10.132.30">
    <property type="match status" value="1"/>
</dbReference>
<dbReference type="InParanoid" id="A0A200R0A1"/>
<dbReference type="PANTHER" id="PTHR19376">
    <property type="entry name" value="DNA-DIRECTED RNA POLYMERASE"/>
    <property type="match status" value="1"/>
</dbReference>
<dbReference type="Pfam" id="PF04983">
    <property type="entry name" value="RNA_pol_Rpb1_3"/>
    <property type="match status" value="1"/>
</dbReference>
<evidence type="ECO:0000256" key="7">
    <source>
        <dbReference type="RuleBase" id="RU004279"/>
    </source>
</evidence>
<keyword evidence="4" id="KW-0862">Zinc</keyword>
<dbReference type="Gene3D" id="1.10.274.100">
    <property type="entry name" value="RNA polymerase Rpb1, domain 3"/>
    <property type="match status" value="1"/>
</dbReference>
<evidence type="ECO:0000256" key="3">
    <source>
        <dbReference type="ARBA" id="ARBA00022695"/>
    </source>
</evidence>
<dbReference type="InterPro" id="IPR042102">
    <property type="entry name" value="RNA_pol_Rpb1_3_sf"/>
</dbReference>
<protein>
    <recommendedName>
        <fullName evidence="7">DNA-directed RNA polymerase subunit</fullName>
        <ecNumber evidence="7">2.7.7.6</ecNumber>
    </recommendedName>
</protein>
<dbReference type="InterPro" id="IPR007080">
    <property type="entry name" value="RNA_pol_Rpb1_1"/>
</dbReference>
<dbReference type="InterPro" id="IPR007083">
    <property type="entry name" value="RNA_pol_Rpb1_4"/>
</dbReference>
<evidence type="ECO:0000313" key="9">
    <source>
        <dbReference type="EMBL" id="OVA16149.1"/>
    </source>
</evidence>
<evidence type="ECO:0000256" key="1">
    <source>
        <dbReference type="ARBA" id="ARBA00022478"/>
    </source>
</evidence>
<dbReference type="OrthoDB" id="409625at2759"/>
<accession>A0A200R0A1</accession>
<sequence>MKYYGGEYFIQNPIEDFCEKYSVVAIDVINDVTDPKMGLPNLSSQCSTCGAYEIKNCEGHFGAIKLPLDLFHPYFISETVQILNKVCPGCRSIKDLQTKVRYLTPCADYSTNWYPKMKFKVASRELFGKNASAIIVEVNERLPKKFCNKNLDEVLPGDYWDFIQKDPQQEETCFKSNRRTLSPSQVYYLLKDVDLEFIRKFVLRPESLFLTCIPVTPNCNRVVETMHMASNGQKLSFDERTKAYKRLVDFKRHATELGFRAGDCLNASKLRTERLSTINSDSSKTGLKWIKDVVLGKRTDYSFRMTLVGDPRIKLCEIGIPHEISERLLVSEYLNSRNWEELNICCNSHLLEKGEFFVRRKGKLVCVQRMDEMEIGDTIYRPLNDGDVVLINRPPSIHQHSLIALSVKVLPMNSVVSLNPLCCSPLRGDFDGDCLQCYIPQSVDSRVELRELVALDQQLFNGQNGRNLLSLSHDSLTAAYLVRGNDVFLNKPQIQQLGMMCSHHFPCPAILKAPTLGGPIWTGKQLFGMLLPLDFDFVFPMNGVRICKGEILSSSQESAWLQDTDGNIFCSLVSCYGGKALDILFSAQAVLLEWISMRGLSVSLSDVYLSSNSYSRRNMIEEVSFGLQEAMHAFHIKELLVDPRMEYLLRYGEYHENGKAFVVDHTCNSNKWSAGLSQVSIGAYREVFRDLQKLVYQYATKDNSMLAMVRAGSKGSLLKLVQQGLCLGLQHSSVPLSFKIPSQLSFATWNHNDVDAPGSSIPYAVVENSFLSGLNPLECFVHSLSSRDSSFGENADLPGSLTRKLMFYMRDLFIAYDGTVRNAYGNQLVQFSYGIPEVTSIENNKTCRLASGYDGFGGQPVGSLAACAISEAAYSALDQPMSTVEDSPLVKLKKVLVSGRRKATAGQTISLFLSKKLERWNYGSEYGAIQVKNHLERVFFSDVISYVMIVFCRQNCQTRISPWICHFHISEERMKRRGLNVQSIMDALLKKCSSTVDKQNVYLPSLHILSRDCCTADAENKSAAFCITVVVEIQKGSLMPLDTVRDLVMPSVLGTVIRGFSEFEKVEIMWNDLPRAIKSRTSSPGELYLRVSMSKDCKRVNFWSILQNACLPIMDLIDWERSYPDNIYDISRAYGIDAAWMHFLRNLKSATSDIGKSVLQDHLLLVADRLSVTGEFFGLNAKGITLDQTSTSSPFIQACFANPGPCFIKAAKVDAPDNLVGTLDAVAWGKKVPIGTGGNFDILYSGKGYKVEKPVDICNILCSQSSSRGDDVRMGAPNAYKNICNKWGVKSVYACDFPLPEGHGISECMPKSVRSSPSGNDILDMCSTLQNILNKYPINHCLSEADKSFLINALLYHPQGNAKMGTGPLDIKVGYHPRHKNSRCFIVVRTDGTVEDFSYRKCVIGAAQKNSPQLAKLLQTRFRNGNGAFPGFCAHMEILENRNSWLCQIGRRSQTSGTNKIFSRGIFRSIIDQKREKEVQKQSILCDNGNCEVYHPNLSAVVTSNIL</sequence>
<evidence type="ECO:0000256" key="5">
    <source>
        <dbReference type="ARBA" id="ARBA00023163"/>
    </source>
</evidence>
<dbReference type="Pfam" id="PF00623">
    <property type="entry name" value="RNA_pol_Rpb1_2"/>
    <property type="match status" value="1"/>
</dbReference>
<evidence type="ECO:0000256" key="6">
    <source>
        <dbReference type="ARBA" id="ARBA00048552"/>
    </source>
</evidence>
<dbReference type="EC" id="2.7.7.6" evidence="7"/>
<dbReference type="GO" id="GO:0006351">
    <property type="term" value="P:DNA-templated transcription"/>
    <property type="evidence" value="ECO:0007669"/>
    <property type="project" value="InterPro"/>
</dbReference>
<dbReference type="Proteomes" id="UP000195402">
    <property type="component" value="Unassembled WGS sequence"/>
</dbReference>
<dbReference type="InterPro" id="IPR007066">
    <property type="entry name" value="RNA_pol_Rpb1_3"/>
</dbReference>
<dbReference type="Pfam" id="PF11523">
    <property type="entry name" value="DUF3223"/>
    <property type="match status" value="1"/>
</dbReference>
<comment type="function">
    <text evidence="7">DNA-dependent RNA polymerase catalyzes the transcription of DNA into RNA using the four ribonucleoside triphosphates as substrates.</text>
</comment>
<evidence type="ECO:0000256" key="2">
    <source>
        <dbReference type="ARBA" id="ARBA00022679"/>
    </source>
</evidence>
<keyword evidence="2 7" id="KW-0808">Transferase</keyword>
<dbReference type="InterPro" id="IPR000722">
    <property type="entry name" value="RNA_pol_asu"/>
</dbReference>
<keyword evidence="5 7" id="KW-0804">Transcription</keyword>
<dbReference type="InterPro" id="IPR044893">
    <property type="entry name" value="RNA_pol_Rpb1_clamp_domain"/>
</dbReference>
<dbReference type="InterPro" id="IPR040403">
    <property type="entry name" value="NRPD1_N"/>
</dbReference>
<evidence type="ECO:0000313" key="10">
    <source>
        <dbReference type="Proteomes" id="UP000195402"/>
    </source>
</evidence>
<dbReference type="EMBL" id="MVGT01000628">
    <property type="protein sequence ID" value="OVA16149.1"/>
    <property type="molecule type" value="Genomic_DNA"/>
</dbReference>
<dbReference type="SMART" id="SM00663">
    <property type="entry name" value="RPOLA_N"/>
    <property type="match status" value="1"/>
</dbReference>
<dbReference type="Gene3D" id="3.30.1490.180">
    <property type="entry name" value="RNA polymerase ii"/>
    <property type="match status" value="1"/>
</dbReference>
<dbReference type="InterPro" id="IPR006592">
    <property type="entry name" value="RNA_pol_N"/>
</dbReference>
<feature type="domain" description="RNA polymerase N-terminal" evidence="8">
    <location>
        <begin position="206"/>
        <end position="483"/>
    </location>
</feature>
<gene>
    <name evidence="9" type="ORF">BVC80_8929g5</name>
</gene>
<proteinExistence type="inferred from homology"/>
<dbReference type="OMA" id="CCSPFRG"/>
<comment type="caution">
    <text evidence="9">The sequence shown here is derived from an EMBL/GenBank/DDBJ whole genome shotgun (WGS) entry which is preliminary data.</text>
</comment>
<dbReference type="Gene3D" id="2.40.40.20">
    <property type="match status" value="1"/>
</dbReference>
<dbReference type="Gene3D" id="3.10.450.40">
    <property type="match status" value="1"/>
</dbReference>
<dbReference type="CDD" id="cd10506">
    <property type="entry name" value="RNAP_IV_RPD1_N"/>
    <property type="match status" value="1"/>
</dbReference>
<dbReference type="Gene3D" id="4.10.860.120">
    <property type="entry name" value="RNA polymerase II, clamp domain"/>
    <property type="match status" value="1"/>
</dbReference>
<dbReference type="Gene3D" id="6.20.50.80">
    <property type="match status" value="1"/>
</dbReference>
<dbReference type="SUPFAM" id="SSF64484">
    <property type="entry name" value="beta and beta-prime subunits of DNA dependent RNA-polymerase"/>
    <property type="match status" value="1"/>
</dbReference>
<reference evidence="9 10" key="1">
    <citation type="journal article" date="2017" name="Mol. Plant">
        <title>The Genome of Medicinal Plant Macleaya cordata Provides New Insights into Benzylisoquinoline Alkaloids Metabolism.</title>
        <authorList>
            <person name="Liu X."/>
            <person name="Liu Y."/>
            <person name="Huang P."/>
            <person name="Ma Y."/>
            <person name="Qing Z."/>
            <person name="Tang Q."/>
            <person name="Cao H."/>
            <person name="Cheng P."/>
            <person name="Zheng Y."/>
            <person name="Yuan Z."/>
            <person name="Zhou Y."/>
            <person name="Liu J."/>
            <person name="Tang Z."/>
            <person name="Zhuo Y."/>
            <person name="Zhang Y."/>
            <person name="Yu L."/>
            <person name="Huang J."/>
            <person name="Yang P."/>
            <person name="Peng Q."/>
            <person name="Zhang J."/>
            <person name="Jiang W."/>
            <person name="Zhang Z."/>
            <person name="Lin K."/>
            <person name="Ro D.K."/>
            <person name="Chen X."/>
            <person name="Xiong X."/>
            <person name="Shang Y."/>
            <person name="Huang S."/>
            <person name="Zeng J."/>
        </authorList>
    </citation>
    <scope>NUCLEOTIDE SEQUENCE [LARGE SCALE GENOMIC DNA]</scope>
    <source>
        <strain evidence="10">cv. BLH2017</strain>
        <tissue evidence="9">Root</tissue>
    </source>
</reference>
<dbReference type="GO" id="GO:0000428">
    <property type="term" value="C:DNA-directed RNA polymerase complex"/>
    <property type="evidence" value="ECO:0007669"/>
    <property type="project" value="UniProtKB-KW"/>
</dbReference>
<dbReference type="Pfam" id="PF05000">
    <property type="entry name" value="RNA_pol_Rpb1_4"/>
    <property type="match status" value="1"/>
</dbReference>
<keyword evidence="10" id="KW-1185">Reference proteome</keyword>
<dbReference type="FunCoup" id="A0A200R0A1">
    <property type="interactions" value="845"/>
</dbReference>
<dbReference type="Pfam" id="PF04997">
    <property type="entry name" value="RNA_pol_Rpb1_1"/>
    <property type="match status" value="1"/>
</dbReference>
<dbReference type="GO" id="GO:0003677">
    <property type="term" value="F:DNA binding"/>
    <property type="evidence" value="ECO:0007669"/>
    <property type="project" value="InterPro"/>
</dbReference>
<keyword evidence="3 7" id="KW-0548">Nucleotidyltransferase</keyword>
<dbReference type="PANTHER" id="PTHR19376:SF36">
    <property type="entry name" value="DNA-DIRECTED RNA POLYMERASE IV SUBUNIT 1"/>
    <property type="match status" value="1"/>
</dbReference>
<organism evidence="9 10">
    <name type="scientific">Macleaya cordata</name>
    <name type="common">Five-seeded plume-poppy</name>
    <name type="synonym">Bocconia cordata</name>
    <dbReference type="NCBI Taxonomy" id="56857"/>
    <lineage>
        <taxon>Eukaryota</taxon>
        <taxon>Viridiplantae</taxon>
        <taxon>Streptophyta</taxon>
        <taxon>Embryophyta</taxon>
        <taxon>Tracheophyta</taxon>
        <taxon>Spermatophyta</taxon>
        <taxon>Magnoliopsida</taxon>
        <taxon>Ranunculales</taxon>
        <taxon>Papaveraceae</taxon>
        <taxon>Papaveroideae</taxon>
        <taxon>Macleaya</taxon>
    </lineage>
</organism>
<dbReference type="GO" id="GO:0003899">
    <property type="term" value="F:DNA-directed RNA polymerase activity"/>
    <property type="evidence" value="ECO:0007669"/>
    <property type="project" value="UniProtKB-EC"/>
</dbReference>
<comment type="catalytic activity">
    <reaction evidence="6 7">
        <text>RNA(n) + a ribonucleoside 5'-triphosphate = RNA(n+1) + diphosphate</text>
        <dbReference type="Rhea" id="RHEA:21248"/>
        <dbReference type="Rhea" id="RHEA-COMP:14527"/>
        <dbReference type="Rhea" id="RHEA-COMP:17342"/>
        <dbReference type="ChEBI" id="CHEBI:33019"/>
        <dbReference type="ChEBI" id="CHEBI:61557"/>
        <dbReference type="ChEBI" id="CHEBI:140395"/>
        <dbReference type="EC" id="2.7.7.6"/>
    </reaction>
</comment>
<keyword evidence="1 7" id="KW-0240">DNA-directed RNA polymerase</keyword>
<dbReference type="InterPro" id="IPR038120">
    <property type="entry name" value="Rpb1_funnel_sf"/>
</dbReference>
<name>A0A200R0A1_MACCD</name>
<evidence type="ECO:0000259" key="8">
    <source>
        <dbReference type="SMART" id="SM00663"/>
    </source>
</evidence>
<dbReference type="STRING" id="56857.A0A200R0A1"/>
<comment type="similarity">
    <text evidence="7">Belongs to the RNA polymerase beta' chain family.</text>
</comment>
<dbReference type="InterPro" id="IPR045867">
    <property type="entry name" value="DNA-dir_RpoC_beta_prime"/>
</dbReference>
<evidence type="ECO:0000256" key="4">
    <source>
        <dbReference type="ARBA" id="ARBA00022833"/>
    </source>
</evidence>